<dbReference type="EMBL" id="JYDJ01000006">
    <property type="protein sequence ID" value="KRX50411.1"/>
    <property type="molecule type" value="Genomic_DNA"/>
</dbReference>
<evidence type="ECO:0000313" key="7">
    <source>
        <dbReference type="Proteomes" id="UP000055048"/>
    </source>
</evidence>
<dbReference type="InterPro" id="IPR050505">
    <property type="entry name" value="WDR55/POC1"/>
</dbReference>
<feature type="repeat" description="WD" evidence="4">
    <location>
        <begin position="232"/>
        <end position="273"/>
    </location>
</feature>
<gene>
    <name evidence="6" type="primary">poc1a</name>
    <name evidence="6" type="ORF">T05_12541</name>
</gene>
<sequence length="489" mass="55226">MINVLTYYFKNIYFPLLLVQLGLQESQSQHCSFFYWIKAASREKLADPALENYFNAHADAVNALDFNADGNQLGLLSQCSSATVGKDGFLKVWNLKAQTRCYTYPDPKPAVYSVRFSADGRLIAYSSNNDIIFRTPTVKSKSRSFRAHQSTVRSIDFTNAINHQLASCANDKTIKIWQIDDVREQFFYSLRGHHNWVRCIRFSPDAKLLVSASDDCTVKIWDSLSRRCVHSFSDNESAVLWAEFHPQSFYVASGGVDKTVRIWDLRMLRLIQVFKEHFSPVTGVSFHPSGSYLASTSLDSTVKIYDLGEGRVTYTLHGHKAGVSCGQFDHRGDLLSTGDLSGKILMWKVNFTLQPSPSSVSPIRNSLADRIRGHPYQPTGLPVWTERHDRGTDEIERPKQNANCQTSPEHHERRRFVPSDDVAAAGTACQHCEQALQAVPKDLKKTLSDILQQLSLLTETVSLLEKRLSRNEKKVQEVLETTRRNGGKS</sequence>
<organism evidence="6 7">
    <name type="scientific">Trichinella murrelli</name>
    <dbReference type="NCBI Taxonomy" id="144512"/>
    <lineage>
        <taxon>Eukaryota</taxon>
        <taxon>Metazoa</taxon>
        <taxon>Ecdysozoa</taxon>
        <taxon>Nematoda</taxon>
        <taxon>Enoplea</taxon>
        <taxon>Dorylaimia</taxon>
        <taxon>Trichinellida</taxon>
        <taxon>Trichinellidae</taxon>
        <taxon>Trichinella</taxon>
    </lineage>
</organism>
<keyword evidence="7" id="KW-1185">Reference proteome</keyword>
<dbReference type="AlphaFoldDB" id="A0A0V0UGZ9"/>
<comment type="caution">
    <text evidence="6">The sequence shown here is derived from an EMBL/GenBank/DDBJ whole genome shotgun (WGS) entry which is preliminary data.</text>
</comment>
<evidence type="ECO:0000256" key="4">
    <source>
        <dbReference type="PROSITE-ProRule" id="PRU00221"/>
    </source>
</evidence>
<dbReference type="PROSITE" id="PS50294">
    <property type="entry name" value="WD_REPEATS_REGION"/>
    <property type="match status" value="4"/>
</dbReference>
<dbReference type="Proteomes" id="UP000055048">
    <property type="component" value="Unassembled WGS sequence"/>
</dbReference>
<dbReference type="PRINTS" id="PR00320">
    <property type="entry name" value="GPROTEINBRPT"/>
</dbReference>
<keyword evidence="1 4" id="KW-0853">WD repeat</keyword>
<evidence type="ECO:0000256" key="3">
    <source>
        <dbReference type="ARBA" id="ARBA00037984"/>
    </source>
</evidence>
<dbReference type="SMART" id="SM00320">
    <property type="entry name" value="WD40"/>
    <property type="match status" value="7"/>
</dbReference>
<feature type="region of interest" description="Disordered" evidence="5">
    <location>
        <begin position="394"/>
        <end position="414"/>
    </location>
</feature>
<proteinExistence type="inferred from homology"/>
<name>A0A0V0UGZ9_9BILA</name>
<dbReference type="SUPFAM" id="SSF50978">
    <property type="entry name" value="WD40 repeat-like"/>
    <property type="match status" value="1"/>
</dbReference>
<dbReference type="CDD" id="cd00200">
    <property type="entry name" value="WD40"/>
    <property type="match status" value="1"/>
</dbReference>
<comment type="similarity">
    <text evidence="3">Belongs to the WD repeat POC1 family.</text>
</comment>
<dbReference type="STRING" id="144512.A0A0V0UGZ9"/>
<dbReference type="OrthoDB" id="674604at2759"/>
<dbReference type="Gene3D" id="2.130.10.10">
    <property type="entry name" value="YVTN repeat-like/Quinoprotein amine dehydrogenase"/>
    <property type="match status" value="2"/>
</dbReference>
<feature type="repeat" description="WD" evidence="4">
    <location>
        <begin position="316"/>
        <end position="350"/>
    </location>
</feature>
<reference evidence="6 7" key="1">
    <citation type="submission" date="2015-01" db="EMBL/GenBank/DDBJ databases">
        <title>Evolution of Trichinella species and genotypes.</title>
        <authorList>
            <person name="Korhonen P.K."/>
            <person name="Edoardo P."/>
            <person name="Giuseppe L.R."/>
            <person name="Gasser R.B."/>
        </authorList>
    </citation>
    <scope>NUCLEOTIDE SEQUENCE [LARGE SCALE GENOMIC DNA]</scope>
    <source>
        <strain evidence="6">ISS417</strain>
    </source>
</reference>
<dbReference type="InterPro" id="IPR036322">
    <property type="entry name" value="WD40_repeat_dom_sf"/>
</dbReference>
<feature type="repeat" description="WD" evidence="4">
    <location>
        <begin position="145"/>
        <end position="180"/>
    </location>
</feature>
<dbReference type="InterPro" id="IPR019775">
    <property type="entry name" value="WD40_repeat_CS"/>
</dbReference>
<dbReference type="InterPro" id="IPR020472">
    <property type="entry name" value="WD40_PAC1"/>
</dbReference>
<evidence type="ECO:0000256" key="1">
    <source>
        <dbReference type="ARBA" id="ARBA00022574"/>
    </source>
</evidence>
<evidence type="ECO:0000313" key="6">
    <source>
        <dbReference type="EMBL" id="KRX50411.1"/>
    </source>
</evidence>
<dbReference type="PROSITE" id="PS00678">
    <property type="entry name" value="WD_REPEATS_1"/>
    <property type="match status" value="1"/>
</dbReference>
<dbReference type="InterPro" id="IPR001680">
    <property type="entry name" value="WD40_rpt"/>
</dbReference>
<feature type="repeat" description="WD" evidence="4">
    <location>
        <begin position="190"/>
        <end position="231"/>
    </location>
</feature>
<keyword evidence="2" id="KW-0677">Repeat</keyword>
<dbReference type="PROSITE" id="PS50082">
    <property type="entry name" value="WD_REPEATS_2"/>
    <property type="match status" value="5"/>
</dbReference>
<evidence type="ECO:0000256" key="5">
    <source>
        <dbReference type="SAM" id="MobiDB-lite"/>
    </source>
</evidence>
<dbReference type="PANTHER" id="PTHR44019">
    <property type="entry name" value="WD REPEAT-CONTAINING PROTEIN 55"/>
    <property type="match status" value="1"/>
</dbReference>
<protein>
    <submittedName>
        <fullName evidence="6">POC1 centriolar-like protein A</fullName>
    </submittedName>
</protein>
<dbReference type="Pfam" id="PF00400">
    <property type="entry name" value="WD40"/>
    <property type="match status" value="6"/>
</dbReference>
<feature type="repeat" description="WD" evidence="4">
    <location>
        <begin position="274"/>
        <end position="315"/>
    </location>
</feature>
<dbReference type="PANTHER" id="PTHR44019:SF8">
    <property type="entry name" value="POC1 CENTRIOLAR PROTEIN HOMOLOG"/>
    <property type="match status" value="1"/>
</dbReference>
<evidence type="ECO:0000256" key="2">
    <source>
        <dbReference type="ARBA" id="ARBA00022737"/>
    </source>
</evidence>
<accession>A0A0V0UGZ9</accession>
<dbReference type="InterPro" id="IPR015943">
    <property type="entry name" value="WD40/YVTN_repeat-like_dom_sf"/>
</dbReference>